<dbReference type="EC" id="3.1.11.6" evidence="6"/>
<comment type="subunit">
    <text evidence="6">Heterooligomer composed of large and small subunits.</text>
</comment>
<sequence length="79" mass="8989">MKKSTTTKSAKAKNWNYEATVANLETIIDEIESGQLDLAEVFDKFAWAVAALQECEVFLSEKKKQMNLLIETLEDEAEF</sequence>
<dbReference type="RefSeq" id="WP_054465544.1">
    <property type="nucleotide sequence ID" value="NZ_CP159837.1"/>
</dbReference>
<dbReference type="SUPFAM" id="SSF116842">
    <property type="entry name" value="XseB-like"/>
    <property type="match status" value="1"/>
</dbReference>
<comment type="catalytic activity">
    <reaction evidence="6">
        <text>Exonucleolytic cleavage in either 5'- to 3'- or 3'- to 5'-direction to yield nucleoside 5'-phosphates.</text>
        <dbReference type="EC" id="3.1.11.6"/>
    </reaction>
</comment>
<keyword evidence="5 6" id="KW-0269">Exonuclease</keyword>
<dbReference type="InterPro" id="IPR037004">
    <property type="entry name" value="Exonuc_VII_ssu_sf"/>
</dbReference>
<accession>A0AAU8JFS4</accession>
<evidence type="ECO:0000256" key="6">
    <source>
        <dbReference type="HAMAP-Rule" id="MF_00337"/>
    </source>
</evidence>
<name>A0AAU8JFS4_9CYAN</name>
<dbReference type="Pfam" id="PF02609">
    <property type="entry name" value="Exonuc_VII_S"/>
    <property type="match status" value="1"/>
</dbReference>
<dbReference type="EMBL" id="CP159837">
    <property type="protein sequence ID" value="XCM37006.1"/>
    <property type="molecule type" value="Genomic_DNA"/>
</dbReference>
<reference evidence="7" key="1">
    <citation type="submission" date="2024-07" db="EMBL/GenBank/DDBJ databases">
        <authorList>
            <person name="Kim Y.J."/>
            <person name="Jeong J.Y."/>
        </authorList>
    </citation>
    <scope>NUCLEOTIDE SEQUENCE</scope>
    <source>
        <strain evidence="7">GIHE-MW2</strain>
    </source>
</reference>
<dbReference type="AlphaFoldDB" id="A0AAU8JFS4"/>
<dbReference type="GO" id="GO:0009318">
    <property type="term" value="C:exodeoxyribonuclease VII complex"/>
    <property type="evidence" value="ECO:0007669"/>
    <property type="project" value="UniProtKB-UniRule"/>
</dbReference>
<protein>
    <recommendedName>
        <fullName evidence="6">Exodeoxyribonuclease 7 small subunit</fullName>
        <ecNumber evidence="6">3.1.11.6</ecNumber>
    </recommendedName>
    <alternativeName>
        <fullName evidence="6">Exodeoxyribonuclease VII small subunit</fullName>
        <shortName evidence="6">Exonuclease VII small subunit</shortName>
    </alternativeName>
</protein>
<evidence type="ECO:0000256" key="4">
    <source>
        <dbReference type="ARBA" id="ARBA00022801"/>
    </source>
</evidence>
<dbReference type="GO" id="GO:0008855">
    <property type="term" value="F:exodeoxyribonuclease VII activity"/>
    <property type="evidence" value="ECO:0007669"/>
    <property type="project" value="UniProtKB-UniRule"/>
</dbReference>
<keyword evidence="3 6" id="KW-0540">Nuclease</keyword>
<organism evidence="7">
    <name type="scientific">Planktothricoides raciborskii GIHE-MW2</name>
    <dbReference type="NCBI Taxonomy" id="2792601"/>
    <lineage>
        <taxon>Bacteria</taxon>
        <taxon>Bacillati</taxon>
        <taxon>Cyanobacteriota</taxon>
        <taxon>Cyanophyceae</taxon>
        <taxon>Oscillatoriophycideae</taxon>
        <taxon>Oscillatoriales</taxon>
        <taxon>Oscillatoriaceae</taxon>
        <taxon>Planktothricoides</taxon>
    </lineage>
</organism>
<evidence type="ECO:0000256" key="1">
    <source>
        <dbReference type="ARBA" id="ARBA00009998"/>
    </source>
</evidence>
<keyword evidence="2 6" id="KW-0963">Cytoplasm</keyword>
<evidence type="ECO:0000256" key="5">
    <source>
        <dbReference type="ARBA" id="ARBA00022839"/>
    </source>
</evidence>
<dbReference type="NCBIfam" id="TIGR01280">
    <property type="entry name" value="xseB"/>
    <property type="match status" value="1"/>
</dbReference>
<evidence type="ECO:0000256" key="3">
    <source>
        <dbReference type="ARBA" id="ARBA00022722"/>
    </source>
</evidence>
<dbReference type="InterPro" id="IPR003761">
    <property type="entry name" value="Exonuc_VII_S"/>
</dbReference>
<comment type="subcellular location">
    <subcellularLocation>
        <location evidence="6">Cytoplasm</location>
    </subcellularLocation>
</comment>
<evidence type="ECO:0000313" key="7">
    <source>
        <dbReference type="EMBL" id="XCM37006.1"/>
    </source>
</evidence>
<dbReference type="GO" id="GO:0006308">
    <property type="term" value="P:DNA catabolic process"/>
    <property type="evidence" value="ECO:0007669"/>
    <property type="project" value="UniProtKB-UniRule"/>
</dbReference>
<proteinExistence type="inferred from homology"/>
<gene>
    <name evidence="6 7" type="primary">xseB</name>
    <name evidence="7" type="ORF">ABWT76_005809</name>
</gene>
<dbReference type="GO" id="GO:0005737">
    <property type="term" value="C:cytoplasm"/>
    <property type="evidence" value="ECO:0007669"/>
    <property type="project" value="UniProtKB-SubCell"/>
</dbReference>
<keyword evidence="4 6" id="KW-0378">Hydrolase</keyword>
<dbReference type="HAMAP" id="MF_00337">
    <property type="entry name" value="Exonuc_7_S"/>
    <property type="match status" value="1"/>
</dbReference>
<comment type="similarity">
    <text evidence="1 6">Belongs to the XseB family.</text>
</comment>
<dbReference type="Gene3D" id="1.10.287.1040">
    <property type="entry name" value="Exonuclease VII, small subunit"/>
    <property type="match status" value="1"/>
</dbReference>
<comment type="function">
    <text evidence="6">Bidirectionally degrades single-stranded DNA into large acid-insoluble oligonucleotides, which are then degraded further into small acid-soluble oligonucleotides.</text>
</comment>
<evidence type="ECO:0000256" key="2">
    <source>
        <dbReference type="ARBA" id="ARBA00022490"/>
    </source>
</evidence>